<sequence>MDDTALRPGRSATRPAPPAATEAARPPTWALRLQRRLRHGDQTFTLDVDLTLAQPHMALVGPSGAGKTQTLKLIAGMARPDAGRVAIAGRVLHDSAAGFSLPARQRRLGYVFQDYALFPHLTVRQNIGFALRRGWLNPGRSADAPQVERWVKAFHLQAIVDHYPHQISGGQRQRTALARALVTEPDALLLDEPFAALDRPLRQALRRELLDLRAEVAVPTLLITHDDEDAELLADAVVQLQAGRVVSAPEGVR</sequence>
<dbReference type="RefSeq" id="WP_250196811.1">
    <property type="nucleotide sequence ID" value="NZ_CP097636.1"/>
</dbReference>
<accession>A0ABY4S808</accession>
<reference evidence="7" key="1">
    <citation type="submission" date="2022-05" db="EMBL/GenBank/DDBJ databases">
        <title>An RpoN-dependent PEP-CTERM gene is involved in floc formation of an Aquincola tertiaricarbonis strain.</title>
        <authorList>
            <person name="Qiu D."/>
            <person name="Xia M."/>
        </authorList>
    </citation>
    <scope>NUCLEOTIDE SEQUENCE</scope>
    <source>
        <strain evidence="7">RN12</strain>
    </source>
</reference>
<feature type="compositionally biased region" description="Low complexity" evidence="5">
    <location>
        <begin position="7"/>
        <end position="26"/>
    </location>
</feature>
<dbReference type="Proteomes" id="UP001056201">
    <property type="component" value="Chromosome 2"/>
</dbReference>
<keyword evidence="1" id="KW-0813">Transport</keyword>
<dbReference type="Gene3D" id="3.40.50.300">
    <property type="entry name" value="P-loop containing nucleotide triphosphate hydrolases"/>
    <property type="match status" value="1"/>
</dbReference>
<dbReference type="InterPro" id="IPR003593">
    <property type="entry name" value="AAA+_ATPase"/>
</dbReference>
<dbReference type="EMBL" id="CP097636">
    <property type="protein sequence ID" value="URI08589.1"/>
    <property type="molecule type" value="Genomic_DNA"/>
</dbReference>
<protein>
    <submittedName>
        <fullName evidence="7">ATP-binding cassette domain-containing protein</fullName>
    </submittedName>
</protein>
<feature type="domain" description="ABC transporter" evidence="6">
    <location>
        <begin position="28"/>
        <end position="252"/>
    </location>
</feature>
<keyword evidence="4 7" id="KW-0067">ATP-binding</keyword>
<keyword evidence="2" id="KW-1003">Cell membrane</keyword>
<evidence type="ECO:0000256" key="5">
    <source>
        <dbReference type="SAM" id="MobiDB-lite"/>
    </source>
</evidence>
<dbReference type="PROSITE" id="PS50893">
    <property type="entry name" value="ABC_TRANSPORTER_2"/>
    <property type="match status" value="1"/>
</dbReference>
<dbReference type="InterPro" id="IPR027417">
    <property type="entry name" value="P-loop_NTPase"/>
</dbReference>
<dbReference type="InterPro" id="IPR050093">
    <property type="entry name" value="ABC_SmlMolc_Importer"/>
</dbReference>
<evidence type="ECO:0000259" key="6">
    <source>
        <dbReference type="PROSITE" id="PS50893"/>
    </source>
</evidence>
<dbReference type="SUPFAM" id="SSF52540">
    <property type="entry name" value="P-loop containing nucleoside triphosphate hydrolases"/>
    <property type="match status" value="1"/>
</dbReference>
<dbReference type="Pfam" id="PF00005">
    <property type="entry name" value="ABC_tran"/>
    <property type="match status" value="1"/>
</dbReference>
<keyword evidence="2" id="KW-0472">Membrane</keyword>
<feature type="region of interest" description="Disordered" evidence="5">
    <location>
        <begin position="1"/>
        <end position="26"/>
    </location>
</feature>
<dbReference type="PANTHER" id="PTHR42781">
    <property type="entry name" value="SPERMIDINE/PUTRESCINE IMPORT ATP-BINDING PROTEIN POTA"/>
    <property type="match status" value="1"/>
</dbReference>
<evidence type="ECO:0000256" key="2">
    <source>
        <dbReference type="ARBA" id="ARBA00022475"/>
    </source>
</evidence>
<evidence type="ECO:0000313" key="8">
    <source>
        <dbReference type="Proteomes" id="UP001056201"/>
    </source>
</evidence>
<keyword evidence="8" id="KW-1185">Reference proteome</keyword>
<dbReference type="InterPro" id="IPR003439">
    <property type="entry name" value="ABC_transporter-like_ATP-bd"/>
</dbReference>
<name>A0ABY4S808_AQUTE</name>
<organism evidence="7 8">
    <name type="scientific">Aquincola tertiaricarbonis</name>
    <dbReference type="NCBI Taxonomy" id="391953"/>
    <lineage>
        <taxon>Bacteria</taxon>
        <taxon>Pseudomonadati</taxon>
        <taxon>Pseudomonadota</taxon>
        <taxon>Betaproteobacteria</taxon>
        <taxon>Burkholderiales</taxon>
        <taxon>Sphaerotilaceae</taxon>
        <taxon>Aquincola</taxon>
    </lineage>
</organism>
<gene>
    <name evidence="7" type="ORF">MW290_23705</name>
</gene>
<evidence type="ECO:0000256" key="4">
    <source>
        <dbReference type="ARBA" id="ARBA00022840"/>
    </source>
</evidence>
<evidence type="ECO:0000313" key="7">
    <source>
        <dbReference type="EMBL" id="URI08589.1"/>
    </source>
</evidence>
<evidence type="ECO:0000256" key="1">
    <source>
        <dbReference type="ARBA" id="ARBA00022448"/>
    </source>
</evidence>
<proteinExistence type="predicted"/>
<dbReference type="PANTHER" id="PTHR42781:SF4">
    <property type="entry name" value="SPERMIDINE_PUTRESCINE IMPORT ATP-BINDING PROTEIN POTA"/>
    <property type="match status" value="1"/>
</dbReference>
<keyword evidence="3" id="KW-0547">Nucleotide-binding</keyword>
<evidence type="ECO:0000256" key="3">
    <source>
        <dbReference type="ARBA" id="ARBA00022741"/>
    </source>
</evidence>
<dbReference type="SMART" id="SM00382">
    <property type="entry name" value="AAA"/>
    <property type="match status" value="1"/>
</dbReference>
<dbReference type="GO" id="GO:0005524">
    <property type="term" value="F:ATP binding"/>
    <property type="evidence" value="ECO:0007669"/>
    <property type="project" value="UniProtKB-KW"/>
</dbReference>